<dbReference type="AlphaFoldDB" id="A0A1S2CWT7"/>
<organism evidence="1 2">
    <name type="scientific">Aeromonas sobria</name>
    <dbReference type="NCBI Taxonomy" id="646"/>
    <lineage>
        <taxon>Bacteria</taxon>
        <taxon>Pseudomonadati</taxon>
        <taxon>Pseudomonadota</taxon>
        <taxon>Gammaproteobacteria</taxon>
        <taxon>Aeromonadales</taxon>
        <taxon>Aeromonadaceae</taxon>
        <taxon>Aeromonas</taxon>
    </lineage>
</organism>
<name>A0A1S2CWT7_AERSO</name>
<gene>
    <name evidence="1" type="ORF">BJD16_13365</name>
</gene>
<dbReference type="OrthoDB" id="6691729at2"/>
<protein>
    <recommendedName>
        <fullName evidence="3">Bacteriophage protein</fullName>
    </recommendedName>
</protein>
<evidence type="ECO:0000313" key="1">
    <source>
        <dbReference type="EMBL" id="OHY92468.1"/>
    </source>
</evidence>
<evidence type="ECO:0000313" key="2">
    <source>
        <dbReference type="Proteomes" id="UP000179934"/>
    </source>
</evidence>
<dbReference type="Proteomes" id="UP000179934">
    <property type="component" value="Unassembled WGS sequence"/>
</dbReference>
<sequence length="133" mass="13787">MANALYDKGREKFLTGAINASADTLKCALLKSTYSPTLASDEFFSTLSAHVVGTPQTLASKTVTGGVFDAADVTFLAVPTATVTYCAIYKDTSNAATSPLIALFDTAAGLPVSTNGGDIIIAWDSGPNKIFKL</sequence>
<dbReference type="EMBL" id="MKFU01000014">
    <property type="protein sequence ID" value="OHY92468.1"/>
    <property type="molecule type" value="Genomic_DNA"/>
</dbReference>
<comment type="caution">
    <text evidence="1">The sequence shown here is derived from an EMBL/GenBank/DDBJ whole genome shotgun (WGS) entry which is preliminary data.</text>
</comment>
<proteinExistence type="predicted"/>
<reference evidence="1 2" key="1">
    <citation type="submission" date="2016-09" db="EMBL/GenBank/DDBJ databases">
        <title>Draft Genome Sequence of Aeromonas sobria Strain 08005, Isolated from Sick Rana catesbeiana.</title>
        <authorList>
            <person name="Yang Q."/>
        </authorList>
    </citation>
    <scope>NUCLEOTIDE SEQUENCE [LARGE SCALE GENOMIC DNA]</scope>
    <source>
        <strain evidence="1 2">08005</strain>
    </source>
</reference>
<dbReference type="STRING" id="646.BJD16_13365"/>
<accession>A0A1S2CWT7</accession>
<dbReference type="RefSeq" id="WP_042023243.1">
    <property type="nucleotide sequence ID" value="NZ_CDBW01000041.1"/>
</dbReference>
<evidence type="ECO:0008006" key="3">
    <source>
        <dbReference type="Google" id="ProtNLM"/>
    </source>
</evidence>
<dbReference type="GeneID" id="58923826"/>